<reference evidence="1 2" key="1">
    <citation type="submission" date="2024-01" db="EMBL/GenBank/DDBJ databases">
        <title>A draft genome for a cacao thread blight-causing isolate of Paramarasmius palmivorus.</title>
        <authorList>
            <person name="Baruah I.K."/>
            <person name="Bukari Y."/>
            <person name="Amoako-Attah I."/>
            <person name="Meinhardt L.W."/>
            <person name="Bailey B.A."/>
            <person name="Cohen S.P."/>
        </authorList>
    </citation>
    <scope>NUCLEOTIDE SEQUENCE [LARGE SCALE GENOMIC DNA]</scope>
    <source>
        <strain evidence="1 2">GH-12</strain>
    </source>
</reference>
<evidence type="ECO:0000313" key="2">
    <source>
        <dbReference type="Proteomes" id="UP001383192"/>
    </source>
</evidence>
<dbReference type="AlphaFoldDB" id="A0AAW0AS84"/>
<sequence length="430" mass="49002">MTVFQRFRSGTLTPRTRTSREYMPEIFDPGILWDEYGYRGNVLNISSSILPGIHWFPDDQDFNQWTGDDSKVLMKVCPPFFTYKWLGLITNPGAIAGHVPPKMVQCLSVFMEVCYIACKNIITSVKLQHFDQHLSHFYEYCTVFIEKGVRMDLSLPHQHSLIHYADGIQMFGSLNGLDSSITESKHIKAVKEPWRCSSQNEPLPQMMRTISRLDKMAVLCQKFKERGMLQGTIAWYTCALNSGTLPEISHTHDLDDDKVDCGPSRGPPICSSVVLAVEYACGWSRNIHNVAATLQEPRLPDALYQFLHAQWHPTLALSSLGELWNYFKFFNGSICVYYSAVVRYYSPSDPCGDGGMHCERIRSHPNWLRLYPHHDTALVAIDESKPGIAGMVVGRVKLFFSVDFEEKSYSCALMEWFTLSMDEPDEETGF</sequence>
<name>A0AAW0AS84_9AGAR</name>
<comment type="caution">
    <text evidence="1">The sequence shown here is derived from an EMBL/GenBank/DDBJ whole genome shotgun (WGS) entry which is preliminary data.</text>
</comment>
<dbReference type="EMBL" id="JAYKXP010000299">
    <property type="protein sequence ID" value="KAK7015920.1"/>
    <property type="molecule type" value="Genomic_DNA"/>
</dbReference>
<organism evidence="1 2">
    <name type="scientific">Paramarasmius palmivorus</name>
    <dbReference type="NCBI Taxonomy" id="297713"/>
    <lineage>
        <taxon>Eukaryota</taxon>
        <taxon>Fungi</taxon>
        <taxon>Dikarya</taxon>
        <taxon>Basidiomycota</taxon>
        <taxon>Agaricomycotina</taxon>
        <taxon>Agaricomycetes</taxon>
        <taxon>Agaricomycetidae</taxon>
        <taxon>Agaricales</taxon>
        <taxon>Marasmiineae</taxon>
        <taxon>Marasmiaceae</taxon>
        <taxon>Paramarasmius</taxon>
    </lineage>
</organism>
<accession>A0AAW0AS84</accession>
<gene>
    <name evidence="1" type="ORF">VNI00_018992</name>
</gene>
<keyword evidence="2" id="KW-1185">Reference proteome</keyword>
<evidence type="ECO:0000313" key="1">
    <source>
        <dbReference type="EMBL" id="KAK7015920.1"/>
    </source>
</evidence>
<dbReference type="Proteomes" id="UP001383192">
    <property type="component" value="Unassembled WGS sequence"/>
</dbReference>
<proteinExistence type="predicted"/>
<protein>
    <submittedName>
        <fullName evidence="1">Uncharacterized protein</fullName>
    </submittedName>
</protein>